<dbReference type="AlphaFoldDB" id="A0A645ETD2"/>
<gene>
    <name evidence="1" type="ORF">SDC9_152551</name>
</gene>
<protein>
    <submittedName>
        <fullName evidence="1">Uncharacterized protein</fullName>
    </submittedName>
</protein>
<organism evidence="1">
    <name type="scientific">bioreactor metagenome</name>
    <dbReference type="NCBI Taxonomy" id="1076179"/>
    <lineage>
        <taxon>unclassified sequences</taxon>
        <taxon>metagenomes</taxon>
        <taxon>ecological metagenomes</taxon>
    </lineage>
</organism>
<comment type="caution">
    <text evidence="1">The sequence shown here is derived from an EMBL/GenBank/DDBJ whole genome shotgun (WGS) entry which is preliminary data.</text>
</comment>
<accession>A0A645ETD2</accession>
<sequence length="106" mass="11791">MSQVTAMGKIHTHDGVAWFQEGKINSSIGISAGMSLHVGMFSAKKFFSTFDSQRFNFIDVFTAAVITVSRIAFRVFIGQHGAHGFHNCRRYKVFGCNQLNFITLPA</sequence>
<dbReference type="EMBL" id="VSSQ01051214">
    <property type="protein sequence ID" value="MPN05301.1"/>
    <property type="molecule type" value="Genomic_DNA"/>
</dbReference>
<evidence type="ECO:0000313" key="1">
    <source>
        <dbReference type="EMBL" id="MPN05301.1"/>
    </source>
</evidence>
<reference evidence="1" key="1">
    <citation type="submission" date="2019-08" db="EMBL/GenBank/DDBJ databases">
        <authorList>
            <person name="Kucharzyk K."/>
            <person name="Murdoch R.W."/>
            <person name="Higgins S."/>
            <person name="Loffler F."/>
        </authorList>
    </citation>
    <scope>NUCLEOTIDE SEQUENCE</scope>
</reference>
<proteinExistence type="predicted"/>
<name>A0A645ETD2_9ZZZZ</name>